<keyword evidence="3" id="KW-0240">DNA-directed RNA polymerase</keyword>
<dbReference type="AlphaFoldDB" id="A0A1X0Q8J1"/>
<dbReference type="GO" id="GO:0006383">
    <property type="term" value="P:transcription by RNA polymerase III"/>
    <property type="evidence" value="ECO:0007669"/>
    <property type="project" value="InterPro"/>
</dbReference>
<dbReference type="InterPro" id="IPR036390">
    <property type="entry name" value="WH_DNA-bd_sf"/>
</dbReference>
<dbReference type="SUPFAM" id="SSF46785">
    <property type="entry name" value="Winged helix' DNA-binding domain"/>
    <property type="match status" value="2"/>
</dbReference>
<dbReference type="VEuPathDB" id="MicrosporidiaDB:A0H76_2569"/>
<evidence type="ECO:0000256" key="1">
    <source>
        <dbReference type="ARBA" id="ARBA00004123"/>
    </source>
</evidence>
<dbReference type="InterPro" id="IPR007832">
    <property type="entry name" value="RNA_pol_Rpc34"/>
</dbReference>
<keyword evidence="5" id="KW-0539">Nucleus</keyword>
<keyword evidence="7" id="KW-1185">Reference proteome</keyword>
<dbReference type="GO" id="GO:0005666">
    <property type="term" value="C:RNA polymerase III complex"/>
    <property type="evidence" value="ECO:0007669"/>
    <property type="project" value="InterPro"/>
</dbReference>
<evidence type="ECO:0000256" key="3">
    <source>
        <dbReference type="ARBA" id="ARBA00022478"/>
    </source>
</evidence>
<evidence type="ECO:0000313" key="6">
    <source>
        <dbReference type="EMBL" id="ORD96100.1"/>
    </source>
</evidence>
<dbReference type="InterPro" id="IPR016049">
    <property type="entry name" value="RNA_pol_Rpc34-like"/>
</dbReference>
<comment type="caution">
    <text evidence="6">The sequence shown here is derived from an EMBL/GenBank/DDBJ whole genome shotgun (WGS) entry which is preliminary data.</text>
</comment>
<dbReference type="InterPro" id="IPR036388">
    <property type="entry name" value="WH-like_DNA-bd_sf"/>
</dbReference>
<dbReference type="OrthoDB" id="613763at2759"/>
<accession>A0A1X0Q8J1</accession>
<protein>
    <submittedName>
        <fullName evidence="6">RPC6</fullName>
    </submittedName>
</protein>
<gene>
    <name evidence="6" type="primary">RPC6</name>
    <name evidence="6" type="ORF">HERIO_1931</name>
</gene>
<sequence length="242" mass="27777">MKNQEELFKYLEEVSDGANEDMITKNFPEIKKIDIASTLNELLSANKIEVSVTLGGVFYKAKRDMKNDYEAMILNILKEGGSEGVWIKDIKNKSNIPHALLLKILKGLEVSNKIKGLKSIKNNRKMYVLYDLMPDEKMTGGIFFENNEVDIDLVEKLMVVILKIISKENDSHYLPNFGELFTVTEILTKLKNSNILSVNISEEDFSTIIDVMEYDNLIEKINYNEKIVIRVINSNFISREVK</sequence>
<keyword evidence="4" id="KW-0804">Transcription</keyword>
<proteinExistence type="inferred from homology"/>
<evidence type="ECO:0000256" key="2">
    <source>
        <dbReference type="ARBA" id="ARBA00011038"/>
    </source>
</evidence>
<name>A0A1X0Q8J1_9MICR</name>
<dbReference type="PANTHER" id="PTHR12780">
    <property type="entry name" value="RNA POLYMERASE III DNA DIRECTED , 39KD SUBUNIT-RELATED"/>
    <property type="match status" value="1"/>
</dbReference>
<dbReference type="EMBL" id="LVKB01000127">
    <property type="protein sequence ID" value="ORD96100.1"/>
    <property type="molecule type" value="Genomic_DNA"/>
</dbReference>
<dbReference type="Proteomes" id="UP000192356">
    <property type="component" value="Unassembled WGS sequence"/>
</dbReference>
<evidence type="ECO:0000256" key="4">
    <source>
        <dbReference type="ARBA" id="ARBA00023163"/>
    </source>
</evidence>
<comment type="similarity">
    <text evidence="2">Belongs to the eukaryotic RPC34/RPC39 RNA polymerase subunit family.</text>
</comment>
<evidence type="ECO:0000256" key="5">
    <source>
        <dbReference type="ARBA" id="ARBA00023242"/>
    </source>
</evidence>
<organism evidence="6 7">
    <name type="scientific">Hepatospora eriocheir</name>
    <dbReference type="NCBI Taxonomy" id="1081669"/>
    <lineage>
        <taxon>Eukaryota</taxon>
        <taxon>Fungi</taxon>
        <taxon>Fungi incertae sedis</taxon>
        <taxon>Microsporidia</taxon>
        <taxon>Hepatosporidae</taxon>
        <taxon>Hepatospora</taxon>
    </lineage>
</organism>
<evidence type="ECO:0000313" key="7">
    <source>
        <dbReference type="Proteomes" id="UP000192356"/>
    </source>
</evidence>
<comment type="subcellular location">
    <subcellularLocation>
        <location evidence="1">Nucleus</location>
    </subcellularLocation>
</comment>
<reference evidence="6 7" key="1">
    <citation type="journal article" date="2017" name="Environ. Microbiol.">
        <title>Decay of the glycolytic pathway and adaptation to intranuclear parasitism within Enterocytozoonidae microsporidia.</title>
        <authorList>
            <person name="Wiredu Boakye D."/>
            <person name="Jaroenlak P."/>
            <person name="Prachumwat A."/>
            <person name="Williams T.A."/>
            <person name="Bateman K.S."/>
            <person name="Itsathitphaisarn O."/>
            <person name="Sritunyalucksana K."/>
            <person name="Paszkiewicz K.H."/>
            <person name="Moore K.A."/>
            <person name="Stentiford G.D."/>
            <person name="Williams B.A."/>
        </authorList>
    </citation>
    <scope>NUCLEOTIDE SEQUENCE [LARGE SCALE GENOMIC DNA]</scope>
    <source>
        <strain evidence="6 7">GB1</strain>
    </source>
</reference>
<dbReference type="Pfam" id="PF05158">
    <property type="entry name" value="RNA_pol_Rpc34"/>
    <property type="match status" value="1"/>
</dbReference>
<dbReference type="Gene3D" id="1.10.10.10">
    <property type="entry name" value="Winged helix-like DNA-binding domain superfamily/Winged helix DNA-binding domain"/>
    <property type="match status" value="2"/>
</dbReference>
<dbReference type="VEuPathDB" id="MicrosporidiaDB:HERIO_1931"/>